<dbReference type="Pfam" id="PF13508">
    <property type="entry name" value="Acetyltransf_7"/>
    <property type="match status" value="1"/>
</dbReference>
<dbReference type="AlphaFoldDB" id="A0A642V444"/>
<dbReference type="EMBL" id="SWFS01000281">
    <property type="protein sequence ID" value="KAA8911517.1"/>
    <property type="molecule type" value="Genomic_DNA"/>
</dbReference>
<name>A0A642V444_9ASCO</name>
<dbReference type="PROSITE" id="PS51186">
    <property type="entry name" value="GNAT"/>
    <property type="match status" value="1"/>
</dbReference>
<dbReference type="InterPro" id="IPR000182">
    <property type="entry name" value="GNAT_dom"/>
</dbReference>
<sequence>MKVEEKERIGGLRLQKVVPFTSTYKDGLRVGEAFHRSNQNLEALTIRYNPKYRFLMDLKRCRNTILDPQERLKEYIKHANGYAKVIHYRAREFHLEMLNPRAECYLLSRDDDDDEIVGYFSLVYPPGILESPRQCIFRQLWNFVKFNWYKWKYRVINWFADPSRREFVDTVKQSTEDYKRLVPDEATLANMSYEALGKVNYPLNKYVWIHQVFLTPEYQGQGIAKKLMNYALENATDATTEFTYNTAKAVGPLKFNLFATEEGKGLYIRMGFQEQITANITVGEMCYKLTRMDRKVKIE</sequence>
<dbReference type="VEuPathDB" id="FungiDB:TRICI_003791"/>
<dbReference type="OrthoDB" id="2744543at2759"/>
<reference evidence="2" key="1">
    <citation type="journal article" date="2019" name="G3 (Bethesda)">
        <title>Genome Assemblies of Two Rare Opportunistic Yeast Pathogens: Diutina rugosa (syn. Candida rugosa) and Trichomonascus ciferrii (syn. Candida ciferrii).</title>
        <authorList>
            <person name="Mixao V."/>
            <person name="Saus E."/>
            <person name="Hansen A.P."/>
            <person name="Lass-Florl C."/>
            <person name="Gabaldon T."/>
        </authorList>
    </citation>
    <scope>NUCLEOTIDE SEQUENCE</scope>
    <source>
        <strain evidence="2">CBS 4856</strain>
    </source>
</reference>
<gene>
    <name evidence="2" type="ORF">TRICI_003791</name>
</gene>
<evidence type="ECO:0000313" key="3">
    <source>
        <dbReference type="Proteomes" id="UP000761534"/>
    </source>
</evidence>
<dbReference type="SUPFAM" id="SSF55729">
    <property type="entry name" value="Acyl-CoA N-acyltransferases (Nat)"/>
    <property type="match status" value="1"/>
</dbReference>
<dbReference type="CDD" id="cd04301">
    <property type="entry name" value="NAT_SF"/>
    <property type="match status" value="1"/>
</dbReference>
<dbReference type="Proteomes" id="UP000761534">
    <property type="component" value="Unassembled WGS sequence"/>
</dbReference>
<organism evidence="2 3">
    <name type="scientific">Trichomonascus ciferrii</name>
    <dbReference type="NCBI Taxonomy" id="44093"/>
    <lineage>
        <taxon>Eukaryota</taxon>
        <taxon>Fungi</taxon>
        <taxon>Dikarya</taxon>
        <taxon>Ascomycota</taxon>
        <taxon>Saccharomycotina</taxon>
        <taxon>Dipodascomycetes</taxon>
        <taxon>Dipodascales</taxon>
        <taxon>Trichomonascaceae</taxon>
        <taxon>Trichomonascus</taxon>
        <taxon>Trichomonascus ciferrii complex</taxon>
    </lineage>
</organism>
<accession>A0A642V444</accession>
<dbReference type="Gene3D" id="3.40.630.30">
    <property type="match status" value="1"/>
</dbReference>
<keyword evidence="3" id="KW-1185">Reference proteome</keyword>
<dbReference type="InterPro" id="IPR016181">
    <property type="entry name" value="Acyl_CoA_acyltransferase"/>
</dbReference>
<evidence type="ECO:0000259" key="1">
    <source>
        <dbReference type="PROSITE" id="PS51186"/>
    </source>
</evidence>
<evidence type="ECO:0000313" key="2">
    <source>
        <dbReference type="EMBL" id="KAA8911517.1"/>
    </source>
</evidence>
<dbReference type="GO" id="GO:0016747">
    <property type="term" value="F:acyltransferase activity, transferring groups other than amino-acyl groups"/>
    <property type="evidence" value="ECO:0007669"/>
    <property type="project" value="InterPro"/>
</dbReference>
<comment type="caution">
    <text evidence="2">The sequence shown here is derived from an EMBL/GenBank/DDBJ whole genome shotgun (WGS) entry which is preliminary data.</text>
</comment>
<protein>
    <recommendedName>
        <fullName evidence="1">N-acetyltransferase domain-containing protein</fullName>
    </recommendedName>
</protein>
<feature type="domain" description="N-acetyltransferase" evidence="1">
    <location>
        <begin position="135"/>
        <end position="297"/>
    </location>
</feature>
<proteinExistence type="predicted"/>